<accession>A0ABS3QAG0</accession>
<evidence type="ECO:0000256" key="1">
    <source>
        <dbReference type="SAM" id="MobiDB-lite"/>
    </source>
</evidence>
<keyword evidence="2" id="KW-0732">Signal</keyword>
<name>A0ABS3QAG0_9BACT</name>
<feature type="region of interest" description="Disordered" evidence="1">
    <location>
        <begin position="18"/>
        <end position="44"/>
    </location>
</feature>
<organism evidence="3 4">
    <name type="scientific">Hymenobacter negativus</name>
    <dbReference type="NCBI Taxonomy" id="2795026"/>
    <lineage>
        <taxon>Bacteria</taxon>
        <taxon>Pseudomonadati</taxon>
        <taxon>Bacteroidota</taxon>
        <taxon>Cytophagia</taxon>
        <taxon>Cytophagales</taxon>
        <taxon>Hymenobacteraceae</taxon>
        <taxon>Hymenobacter</taxon>
    </lineage>
</organism>
<gene>
    <name evidence="3" type="ORF">J4E00_02710</name>
</gene>
<feature type="compositionally biased region" description="Basic and acidic residues" evidence="1">
    <location>
        <begin position="117"/>
        <end position="131"/>
    </location>
</feature>
<dbReference type="Gene3D" id="1.20.120.1490">
    <property type="match status" value="2"/>
</dbReference>
<proteinExistence type="predicted"/>
<comment type="caution">
    <text evidence="3">The sequence shown here is derived from an EMBL/GenBank/DDBJ whole genome shotgun (WGS) entry which is preliminary data.</text>
</comment>
<feature type="region of interest" description="Disordered" evidence="1">
    <location>
        <begin position="112"/>
        <end position="142"/>
    </location>
</feature>
<dbReference type="Proteomes" id="UP000664369">
    <property type="component" value="Unassembled WGS sequence"/>
</dbReference>
<feature type="chain" id="PRO_5045913448" description="DUF4890 domain-containing protein" evidence="2">
    <location>
        <begin position="23"/>
        <end position="142"/>
    </location>
</feature>
<keyword evidence="4" id="KW-1185">Reference proteome</keyword>
<dbReference type="RefSeq" id="WP_208173466.1">
    <property type="nucleotide sequence ID" value="NZ_JAGETZ010000001.1"/>
</dbReference>
<protein>
    <recommendedName>
        <fullName evidence="5">DUF4890 domain-containing protein</fullName>
    </recommendedName>
</protein>
<sequence>MKKLLLLLATVAATTATSFAQAPTSPPTSASTPKSADQMAERRAQYLAKELGLSPDQQAKLQPILQAQRQEMQAMRDKVQTGGRQRGMGQDLKASMAKYDAQVKGILTPEQYTKFSQMKDEQRDKMRERRASGQGMTMPVAQ</sequence>
<feature type="compositionally biased region" description="Low complexity" evidence="1">
    <location>
        <begin position="18"/>
        <end position="36"/>
    </location>
</feature>
<evidence type="ECO:0008006" key="5">
    <source>
        <dbReference type="Google" id="ProtNLM"/>
    </source>
</evidence>
<feature type="region of interest" description="Disordered" evidence="1">
    <location>
        <begin position="67"/>
        <end position="92"/>
    </location>
</feature>
<feature type="signal peptide" evidence="2">
    <location>
        <begin position="1"/>
        <end position="22"/>
    </location>
</feature>
<reference evidence="3 4" key="1">
    <citation type="submission" date="2021-03" db="EMBL/GenBank/DDBJ databases">
        <authorList>
            <person name="Kim M.K."/>
        </authorList>
    </citation>
    <scope>NUCLEOTIDE SEQUENCE [LARGE SCALE GENOMIC DNA]</scope>
    <source>
        <strain evidence="3 4">BT442</strain>
    </source>
</reference>
<evidence type="ECO:0000256" key="2">
    <source>
        <dbReference type="SAM" id="SignalP"/>
    </source>
</evidence>
<evidence type="ECO:0000313" key="3">
    <source>
        <dbReference type="EMBL" id="MBO2007943.1"/>
    </source>
</evidence>
<evidence type="ECO:0000313" key="4">
    <source>
        <dbReference type="Proteomes" id="UP000664369"/>
    </source>
</evidence>
<dbReference type="EMBL" id="JAGETZ010000001">
    <property type="protein sequence ID" value="MBO2007943.1"/>
    <property type="molecule type" value="Genomic_DNA"/>
</dbReference>